<evidence type="ECO:0000256" key="5">
    <source>
        <dbReference type="ARBA" id="ARBA00018141"/>
    </source>
</evidence>
<dbReference type="Pfam" id="PF01242">
    <property type="entry name" value="PTPS"/>
    <property type="match status" value="3"/>
</dbReference>
<protein>
    <recommendedName>
        <fullName evidence="5">6-carboxy-5,6,7,8-tetrahydropterin synthase</fullName>
        <ecNumber evidence="4">4.1.2.50</ecNumber>
    </recommendedName>
    <alternativeName>
        <fullName evidence="9">Queuosine biosynthesis protein QueD</fullName>
    </alternativeName>
</protein>
<dbReference type="InterPro" id="IPR038418">
    <property type="entry name" value="6-PTP_synth/QueD_sf"/>
</dbReference>
<comment type="cofactor">
    <cofactor evidence="1">
        <name>Zn(2+)</name>
        <dbReference type="ChEBI" id="CHEBI:29105"/>
    </cofactor>
</comment>
<evidence type="ECO:0000313" key="12">
    <source>
        <dbReference type="Proteomes" id="UP000574067"/>
    </source>
</evidence>
<evidence type="ECO:0000256" key="8">
    <source>
        <dbReference type="ARBA" id="ARBA00023239"/>
    </source>
</evidence>
<evidence type="ECO:0000256" key="10">
    <source>
        <dbReference type="ARBA" id="ARBA00048807"/>
    </source>
</evidence>
<dbReference type="SUPFAM" id="SSF55620">
    <property type="entry name" value="Tetrahydrobiopterin biosynthesis enzymes-like"/>
    <property type="match status" value="3"/>
</dbReference>
<dbReference type="PANTHER" id="PTHR12589:SF7">
    <property type="entry name" value="6-PYRUVOYL TETRAHYDROBIOPTERIN SYNTHASE"/>
    <property type="match status" value="1"/>
</dbReference>
<comment type="similarity">
    <text evidence="3">Belongs to the PTPS family. QueD subfamily.</text>
</comment>
<dbReference type="PANTHER" id="PTHR12589">
    <property type="entry name" value="PYRUVOYL TETRAHYDROBIOPTERIN SYNTHASE"/>
    <property type="match status" value="1"/>
</dbReference>
<dbReference type="GO" id="GO:0070497">
    <property type="term" value="F:6-carboxytetrahydropterin synthase activity"/>
    <property type="evidence" value="ECO:0007669"/>
    <property type="project" value="UniProtKB-EC"/>
</dbReference>
<evidence type="ECO:0000256" key="4">
    <source>
        <dbReference type="ARBA" id="ARBA00012982"/>
    </source>
</evidence>
<keyword evidence="12" id="KW-1185">Reference proteome</keyword>
<name>A0A848F6D7_9BURK</name>
<proteinExistence type="inferred from homology"/>
<evidence type="ECO:0000256" key="7">
    <source>
        <dbReference type="ARBA" id="ARBA00022833"/>
    </source>
</evidence>
<accession>A0A848F6D7</accession>
<dbReference type="UniPathway" id="UPA00391"/>
<keyword evidence="8" id="KW-0456">Lyase</keyword>
<reference evidence="11 12" key="1">
    <citation type="submission" date="2020-04" db="EMBL/GenBank/DDBJ databases">
        <title>Azohydromonas sp. isolated from soil.</title>
        <authorList>
            <person name="Dahal R.H."/>
        </authorList>
    </citation>
    <scope>NUCLEOTIDE SEQUENCE [LARGE SCALE GENOMIC DNA]</scope>
    <source>
        <strain evidence="11 12">G-1-1-14</strain>
    </source>
</reference>
<evidence type="ECO:0000313" key="11">
    <source>
        <dbReference type="EMBL" id="NML14255.1"/>
    </source>
</evidence>
<gene>
    <name evidence="11" type="ORF">HHL10_04585</name>
</gene>
<evidence type="ECO:0000256" key="1">
    <source>
        <dbReference type="ARBA" id="ARBA00001947"/>
    </source>
</evidence>
<dbReference type="InterPro" id="IPR007115">
    <property type="entry name" value="6-PTP_synth/QueD"/>
</dbReference>
<dbReference type="AlphaFoldDB" id="A0A848F6D7"/>
<organism evidence="11 12">
    <name type="scientific">Azohydromonas caseinilytica</name>
    <dbReference type="NCBI Taxonomy" id="2728836"/>
    <lineage>
        <taxon>Bacteria</taxon>
        <taxon>Pseudomonadati</taxon>
        <taxon>Pseudomonadota</taxon>
        <taxon>Betaproteobacteria</taxon>
        <taxon>Burkholderiales</taxon>
        <taxon>Sphaerotilaceae</taxon>
        <taxon>Azohydromonas</taxon>
    </lineage>
</organism>
<comment type="caution">
    <text evidence="11">The sequence shown here is derived from an EMBL/GenBank/DDBJ whole genome shotgun (WGS) entry which is preliminary data.</text>
</comment>
<dbReference type="RefSeq" id="WP_169159149.1">
    <property type="nucleotide sequence ID" value="NZ_JABBFW010000002.1"/>
</dbReference>
<evidence type="ECO:0000256" key="3">
    <source>
        <dbReference type="ARBA" id="ARBA00008900"/>
    </source>
</evidence>
<comment type="pathway">
    <text evidence="2">Purine metabolism; 7-cyano-7-deazaguanine biosynthesis.</text>
</comment>
<dbReference type="GO" id="GO:0046872">
    <property type="term" value="F:metal ion binding"/>
    <property type="evidence" value="ECO:0007669"/>
    <property type="project" value="UniProtKB-KW"/>
</dbReference>
<keyword evidence="6" id="KW-0479">Metal-binding</keyword>
<keyword evidence="7" id="KW-0862">Zinc</keyword>
<dbReference type="EMBL" id="JABBFW010000002">
    <property type="protein sequence ID" value="NML14255.1"/>
    <property type="molecule type" value="Genomic_DNA"/>
</dbReference>
<sequence length="354" mass="39162">MDGKVWHAAAAGFEAARRLEGVPEGHRARNLHGHGFQVRVRGALPSGWADFPGGEVQRLQAQLGEVVAALDHHLLNEVLEEPSDERLARWIGAELGLPLEVGVQSMPTRGVDLDGAGRAHVWRRYAFQSAHRLPNVPEGHKCGRMHGHGFEALIHAQGVSHDQLDALWAPLQSLLHHACLNELPGLENPTSEMLSSWIWRELQPTLPGLAHVTVFETASCGACFDGRGWRTWKEFTLDSALRLKRAPADSLHARLHGHTYTLRLHLAAPLDELMGWTLDFGDVKRLFDPVFRSLDHQPLHEIDGLADCDTATLARWVLAQARERLPQVDRVDLYETPGCGATLHLGTDTPALPI</sequence>
<dbReference type="Proteomes" id="UP000574067">
    <property type="component" value="Unassembled WGS sequence"/>
</dbReference>
<evidence type="ECO:0000256" key="9">
    <source>
        <dbReference type="ARBA" id="ARBA00031449"/>
    </source>
</evidence>
<comment type="catalytic activity">
    <reaction evidence="10">
        <text>7,8-dihydroneopterin 3'-triphosphate + H2O = 6-carboxy-5,6,7,8-tetrahydropterin + triphosphate + acetaldehyde + 2 H(+)</text>
        <dbReference type="Rhea" id="RHEA:27966"/>
        <dbReference type="ChEBI" id="CHEBI:15343"/>
        <dbReference type="ChEBI" id="CHEBI:15377"/>
        <dbReference type="ChEBI" id="CHEBI:15378"/>
        <dbReference type="ChEBI" id="CHEBI:18036"/>
        <dbReference type="ChEBI" id="CHEBI:58462"/>
        <dbReference type="ChEBI" id="CHEBI:61032"/>
        <dbReference type="EC" id="4.1.2.50"/>
    </reaction>
</comment>
<dbReference type="EC" id="4.1.2.50" evidence="4"/>
<evidence type="ECO:0000256" key="6">
    <source>
        <dbReference type="ARBA" id="ARBA00022723"/>
    </source>
</evidence>
<evidence type="ECO:0000256" key="2">
    <source>
        <dbReference type="ARBA" id="ARBA00005061"/>
    </source>
</evidence>
<dbReference type="Gene3D" id="3.30.479.10">
    <property type="entry name" value="6-pyruvoyl tetrahydropterin synthase/QueD"/>
    <property type="match status" value="3"/>
</dbReference>